<dbReference type="RefSeq" id="WP_018980689.1">
    <property type="nucleotide sequence ID" value="NZ_BAQD01000014.1"/>
</dbReference>
<evidence type="ECO:0000313" key="3">
    <source>
        <dbReference type="EMBL" id="GBQ06597.1"/>
    </source>
</evidence>
<feature type="region of interest" description="Disordered" evidence="1">
    <location>
        <begin position="45"/>
        <end position="75"/>
    </location>
</feature>
<organism evidence="3 4">
    <name type="scientific">Saccharibacter floricola DSM 15669</name>
    <dbReference type="NCBI Taxonomy" id="1123227"/>
    <lineage>
        <taxon>Bacteria</taxon>
        <taxon>Pseudomonadati</taxon>
        <taxon>Pseudomonadota</taxon>
        <taxon>Alphaproteobacteria</taxon>
        <taxon>Acetobacterales</taxon>
        <taxon>Acetobacteraceae</taxon>
        <taxon>Saccharibacter</taxon>
    </lineage>
</organism>
<feature type="domain" description="DUF2726" evidence="2">
    <location>
        <begin position="103"/>
        <end position="206"/>
    </location>
</feature>
<keyword evidence="4" id="KW-1185">Reference proteome</keyword>
<proteinExistence type="predicted"/>
<evidence type="ECO:0000259" key="2">
    <source>
        <dbReference type="Pfam" id="PF10881"/>
    </source>
</evidence>
<name>A0ABQ0NYY0_9PROT</name>
<evidence type="ECO:0000256" key="1">
    <source>
        <dbReference type="SAM" id="MobiDB-lite"/>
    </source>
</evidence>
<reference evidence="3" key="1">
    <citation type="submission" date="2013-04" db="EMBL/GenBank/DDBJ databases">
        <title>The genome sequencing project of 58 acetic acid bacteria.</title>
        <authorList>
            <person name="Okamoto-Kainuma A."/>
            <person name="Ishikawa M."/>
            <person name="Umino S."/>
            <person name="Koizumi Y."/>
            <person name="Shiwa Y."/>
            <person name="Yoshikawa H."/>
            <person name="Matsutani M."/>
            <person name="Matsushita K."/>
        </authorList>
    </citation>
    <scope>NUCLEOTIDE SEQUENCE</scope>
    <source>
        <strain evidence="3">DSM 15669</strain>
    </source>
</reference>
<protein>
    <recommendedName>
        <fullName evidence="2">DUF2726 domain-containing protein</fullName>
    </recommendedName>
</protein>
<sequence>MTFFLFSVSLGFALGFFVKTYRVKKETQPLLHTIRSLESTITALKKQENDRQKNAAQWRLKREKKQKEESQNDLSNPQNQLRFVSQCGLYAKAPINRECATVLLYRLEKWVRQQHPEWRIGFEVGMGSFVKTFETPHDSLSNQAFHSYNSKRVDFLLIDKSGQPKLAVEYNGSGHDLDDMAEARMTVKKRALRKAGIPLLEIEKDTPEERIYALLTAHCP</sequence>
<dbReference type="EMBL" id="BAQD01000014">
    <property type="protein sequence ID" value="GBQ06597.1"/>
    <property type="molecule type" value="Genomic_DNA"/>
</dbReference>
<gene>
    <name evidence="3" type="ORF">AA15669_1003</name>
</gene>
<evidence type="ECO:0000313" key="4">
    <source>
        <dbReference type="Proteomes" id="UP001062901"/>
    </source>
</evidence>
<dbReference type="Proteomes" id="UP001062901">
    <property type="component" value="Unassembled WGS sequence"/>
</dbReference>
<dbReference type="InterPro" id="IPR024402">
    <property type="entry name" value="DUF2726"/>
</dbReference>
<dbReference type="Pfam" id="PF10881">
    <property type="entry name" value="DUF2726"/>
    <property type="match status" value="1"/>
</dbReference>
<accession>A0ABQ0NYY0</accession>
<comment type="caution">
    <text evidence="3">The sequence shown here is derived from an EMBL/GenBank/DDBJ whole genome shotgun (WGS) entry which is preliminary data.</text>
</comment>